<protein>
    <submittedName>
        <fullName evidence="1">Uncharacterized protein</fullName>
    </submittedName>
</protein>
<dbReference type="AlphaFoldDB" id="A0A4Y2GQ12"/>
<sequence>MAPNSGDIGSLSTHHQLQIAEAKVVFQWCVDQGLRARGYECPKCERQMVLRPMRDISDGFNWVCRLLSHFFSRGEKKCERMFLVWRFLLILALKIRCRPRHLTTVSPKIALVLLVSIVTGRYYNLS</sequence>
<organism evidence="1 2">
    <name type="scientific">Araneus ventricosus</name>
    <name type="common">Orbweaver spider</name>
    <name type="synonym">Epeira ventricosa</name>
    <dbReference type="NCBI Taxonomy" id="182803"/>
    <lineage>
        <taxon>Eukaryota</taxon>
        <taxon>Metazoa</taxon>
        <taxon>Ecdysozoa</taxon>
        <taxon>Arthropoda</taxon>
        <taxon>Chelicerata</taxon>
        <taxon>Arachnida</taxon>
        <taxon>Araneae</taxon>
        <taxon>Araneomorphae</taxon>
        <taxon>Entelegynae</taxon>
        <taxon>Araneoidea</taxon>
        <taxon>Araneidae</taxon>
        <taxon>Araneus</taxon>
    </lineage>
</organism>
<comment type="caution">
    <text evidence="1">The sequence shown here is derived from an EMBL/GenBank/DDBJ whole genome shotgun (WGS) entry which is preliminary data.</text>
</comment>
<proteinExistence type="predicted"/>
<accession>A0A4Y2GQ12</accession>
<name>A0A4Y2GQ12_ARAVE</name>
<gene>
    <name evidence="1" type="ORF">AVEN_82537_1</name>
</gene>
<evidence type="ECO:0000313" key="1">
    <source>
        <dbReference type="EMBL" id="GBM54991.1"/>
    </source>
</evidence>
<dbReference type="Proteomes" id="UP000499080">
    <property type="component" value="Unassembled WGS sequence"/>
</dbReference>
<keyword evidence="2" id="KW-1185">Reference proteome</keyword>
<evidence type="ECO:0000313" key="2">
    <source>
        <dbReference type="Proteomes" id="UP000499080"/>
    </source>
</evidence>
<reference evidence="1 2" key="1">
    <citation type="journal article" date="2019" name="Sci. Rep.">
        <title>Orb-weaving spider Araneus ventricosus genome elucidates the spidroin gene catalogue.</title>
        <authorList>
            <person name="Kono N."/>
            <person name="Nakamura H."/>
            <person name="Ohtoshi R."/>
            <person name="Moran D.A.P."/>
            <person name="Shinohara A."/>
            <person name="Yoshida Y."/>
            <person name="Fujiwara M."/>
            <person name="Mori M."/>
            <person name="Tomita M."/>
            <person name="Arakawa K."/>
        </authorList>
    </citation>
    <scope>NUCLEOTIDE SEQUENCE [LARGE SCALE GENOMIC DNA]</scope>
</reference>
<dbReference type="EMBL" id="BGPR01001480">
    <property type="protein sequence ID" value="GBM54991.1"/>
    <property type="molecule type" value="Genomic_DNA"/>
</dbReference>